<proteinExistence type="predicted"/>
<dbReference type="AlphaFoldDB" id="A0A0J8IMR7"/>
<reference evidence="1 2" key="1">
    <citation type="submission" date="2015-06" db="EMBL/GenBank/DDBJ databases">
        <title>Draft genome sequence of an Antarctic Pseudomonas sp. strain KG01 with full potential for biotechnological applications.</title>
        <authorList>
            <person name="Pavlov M.S."/>
            <person name="Lira F."/>
            <person name="Martinez J.L."/>
            <person name="Marshall S.H."/>
        </authorList>
    </citation>
    <scope>NUCLEOTIDE SEQUENCE [LARGE SCALE GENOMIC DNA]</scope>
    <source>
        <strain evidence="1 2">KG01</strain>
    </source>
</reference>
<accession>A0A0J8IMR7</accession>
<dbReference type="RefSeq" id="WP_048730586.1">
    <property type="nucleotide sequence ID" value="NZ_LFMW01000021.1"/>
</dbReference>
<protein>
    <submittedName>
        <fullName evidence="1">Uncharacterized protein</fullName>
    </submittedName>
</protein>
<comment type="caution">
    <text evidence="1">The sequence shown here is derived from an EMBL/GenBank/DDBJ whole genome shotgun (WGS) entry which is preliminary data.</text>
</comment>
<keyword evidence="2" id="KW-1185">Reference proteome</keyword>
<dbReference type="Proteomes" id="UP000037551">
    <property type="component" value="Unassembled WGS sequence"/>
</dbReference>
<sequence length="160" mass="18038">MSKRSVGLLVGIVVLVALHLMYSSASHKDLLKGACFTTGSMIMSSGEVLNVLIRLQSHGNQIHDFEKINYDSQKFSFELVNNFFGSARFMTSPVGGNELLRSMSVRDRDVAFNYAYLSSYASQLTFYKLDLNPDTPCFYIKELERVLCLGSERSRDISLR</sequence>
<name>A0A0J8IMR7_9PSED</name>
<dbReference type="EMBL" id="LFMW01000021">
    <property type="protein sequence ID" value="KMT52951.1"/>
    <property type="molecule type" value="Genomic_DNA"/>
</dbReference>
<dbReference type="PATRIC" id="fig|1674920.3.peg.3484"/>
<evidence type="ECO:0000313" key="1">
    <source>
        <dbReference type="EMBL" id="KMT52951.1"/>
    </source>
</evidence>
<organism evidence="1 2">
    <name type="scientific">Pseudomonas fildesensis</name>
    <dbReference type="NCBI Taxonomy" id="1674920"/>
    <lineage>
        <taxon>Bacteria</taxon>
        <taxon>Pseudomonadati</taxon>
        <taxon>Pseudomonadota</taxon>
        <taxon>Gammaproteobacteria</taxon>
        <taxon>Pseudomonadales</taxon>
        <taxon>Pseudomonadaceae</taxon>
        <taxon>Pseudomonas</taxon>
    </lineage>
</organism>
<dbReference type="OrthoDB" id="6883570at2"/>
<evidence type="ECO:0000313" key="2">
    <source>
        <dbReference type="Proteomes" id="UP000037551"/>
    </source>
</evidence>
<gene>
    <name evidence="1" type="ORF">ACR52_25275</name>
</gene>